<evidence type="ECO:0000256" key="1">
    <source>
        <dbReference type="SAM" id="MobiDB-lite"/>
    </source>
</evidence>
<keyword evidence="3" id="KW-1185">Reference proteome</keyword>
<feature type="region of interest" description="Disordered" evidence="1">
    <location>
        <begin position="86"/>
        <end position="105"/>
    </location>
</feature>
<evidence type="ECO:0000313" key="2">
    <source>
        <dbReference type="EMBL" id="RNA12668.1"/>
    </source>
</evidence>
<gene>
    <name evidence="2" type="ORF">BpHYR1_001059</name>
</gene>
<accession>A0A3M7QNZ2</accession>
<sequence length="105" mass="12527">MSLFQHRFLHHKVNKNVPIWCEFKLELLRKVLKWIKEFKIMINNKIKRVKIDGKHHVNINSQLNQHSLALRQDLNNVKENIQNNLNSMQNNLNKVQGDVHTPQSD</sequence>
<name>A0A3M7QNZ2_BRAPC</name>
<dbReference type="EMBL" id="REGN01005641">
    <property type="protein sequence ID" value="RNA12668.1"/>
    <property type="molecule type" value="Genomic_DNA"/>
</dbReference>
<dbReference type="Proteomes" id="UP000276133">
    <property type="component" value="Unassembled WGS sequence"/>
</dbReference>
<proteinExistence type="predicted"/>
<protein>
    <submittedName>
        <fullName evidence="2">Uncharacterized protein</fullName>
    </submittedName>
</protein>
<reference evidence="2 3" key="1">
    <citation type="journal article" date="2018" name="Sci. Rep.">
        <title>Genomic signatures of local adaptation to the degree of environmental predictability in rotifers.</title>
        <authorList>
            <person name="Franch-Gras L."/>
            <person name="Hahn C."/>
            <person name="Garcia-Roger E.M."/>
            <person name="Carmona M.J."/>
            <person name="Serra M."/>
            <person name="Gomez A."/>
        </authorList>
    </citation>
    <scope>NUCLEOTIDE SEQUENCE [LARGE SCALE GENOMIC DNA]</scope>
    <source>
        <strain evidence="2">HYR1</strain>
    </source>
</reference>
<evidence type="ECO:0000313" key="3">
    <source>
        <dbReference type="Proteomes" id="UP000276133"/>
    </source>
</evidence>
<comment type="caution">
    <text evidence="2">The sequence shown here is derived from an EMBL/GenBank/DDBJ whole genome shotgun (WGS) entry which is preliminary data.</text>
</comment>
<dbReference type="AlphaFoldDB" id="A0A3M7QNZ2"/>
<organism evidence="2 3">
    <name type="scientific">Brachionus plicatilis</name>
    <name type="common">Marine rotifer</name>
    <name type="synonym">Brachionus muelleri</name>
    <dbReference type="NCBI Taxonomy" id="10195"/>
    <lineage>
        <taxon>Eukaryota</taxon>
        <taxon>Metazoa</taxon>
        <taxon>Spiralia</taxon>
        <taxon>Gnathifera</taxon>
        <taxon>Rotifera</taxon>
        <taxon>Eurotatoria</taxon>
        <taxon>Monogononta</taxon>
        <taxon>Pseudotrocha</taxon>
        <taxon>Ploima</taxon>
        <taxon>Brachionidae</taxon>
        <taxon>Brachionus</taxon>
    </lineage>
</organism>